<dbReference type="EMBL" id="CAJJDP010000100">
    <property type="protein sequence ID" value="CAD8191579.1"/>
    <property type="molecule type" value="Genomic_DNA"/>
</dbReference>
<evidence type="ECO:0000313" key="3">
    <source>
        <dbReference type="Proteomes" id="UP000683925"/>
    </source>
</evidence>
<dbReference type="PANTHER" id="PTHR12621">
    <property type="entry name" value="CYSTEINE AND HISTIDINE-RICH DOMAIN CHORD -CONTAINING PROTEIN"/>
    <property type="match status" value="1"/>
</dbReference>
<evidence type="ECO:0000313" key="2">
    <source>
        <dbReference type="EMBL" id="CAD8191579.1"/>
    </source>
</evidence>
<dbReference type="OrthoDB" id="303855at2759"/>
<dbReference type="OMA" id="IIITTCK"/>
<evidence type="ECO:0000256" key="1">
    <source>
        <dbReference type="SAM" id="Phobius"/>
    </source>
</evidence>
<protein>
    <recommendedName>
        <fullName evidence="4">Transmembrane protein</fullName>
    </recommendedName>
</protein>
<reference evidence="2" key="1">
    <citation type="submission" date="2021-01" db="EMBL/GenBank/DDBJ databases">
        <authorList>
            <consortium name="Genoscope - CEA"/>
            <person name="William W."/>
        </authorList>
    </citation>
    <scope>NUCLEOTIDE SEQUENCE</scope>
</reference>
<dbReference type="PANTHER" id="PTHR12621:SF7">
    <property type="entry name" value="CYSTEINE AND HISTIDINE-RICH DOMAIN-CONTAINING PROTEIN 1"/>
    <property type="match status" value="1"/>
</dbReference>
<dbReference type="GO" id="GO:0008270">
    <property type="term" value="F:zinc ion binding"/>
    <property type="evidence" value="ECO:0007669"/>
    <property type="project" value="TreeGrafter"/>
</dbReference>
<sequence length="462" mass="54145">MKYVQMADIFGAQLKQDIHSEEKLQKSFIGGVISIIVTAVSLGYFIYVMDQWRNSNILPKSTNTIKAEKYSSIQFSNENLFELCYWKYSNEIIDPFRTTDNILMPVGIYIISGIPQEPFSLLTNKTAISTYNSNLIFVEDLNVIQNSEFNPKLNPTKELIIIITTCKKQLLLEDQTCANQEEIQNFFTSQTNILSFWINIKYFNSKNQDFDVVKKQYYISFEQERAQQIQVIVKQQNTQIDTGILFGSFQEETFIFDAQFLMSTISIDFFHKMLNMESFIAFTIRLDPFSYETQIVYPKLGEILAQVGSIVSIIMMVQYLAQFYNEYLLQNSLIESVLKNLIQNYDSIKNSQDKKSKTILTKLQKFAKQKLVFTNMINELSRIELFLLSFFDNIENASCYSVPRSVKSHNYSFQQIMNLSWNQWKVFFPQFQIIITTILLMTKNFQIFSKHLSFIHKQKRNQ</sequence>
<dbReference type="AlphaFoldDB" id="A0A8S1WTU3"/>
<evidence type="ECO:0008006" key="4">
    <source>
        <dbReference type="Google" id="ProtNLM"/>
    </source>
</evidence>
<dbReference type="Proteomes" id="UP000683925">
    <property type="component" value="Unassembled WGS sequence"/>
</dbReference>
<proteinExistence type="predicted"/>
<keyword evidence="3" id="KW-1185">Reference proteome</keyword>
<keyword evidence="1" id="KW-1133">Transmembrane helix</keyword>
<organism evidence="2 3">
    <name type="scientific">Paramecium octaurelia</name>
    <dbReference type="NCBI Taxonomy" id="43137"/>
    <lineage>
        <taxon>Eukaryota</taxon>
        <taxon>Sar</taxon>
        <taxon>Alveolata</taxon>
        <taxon>Ciliophora</taxon>
        <taxon>Intramacronucleata</taxon>
        <taxon>Oligohymenophorea</taxon>
        <taxon>Peniculida</taxon>
        <taxon>Parameciidae</taxon>
        <taxon>Paramecium</taxon>
    </lineage>
</organism>
<name>A0A8S1WTU3_PAROT</name>
<comment type="caution">
    <text evidence="2">The sequence shown here is derived from an EMBL/GenBank/DDBJ whole genome shotgun (WGS) entry which is preliminary data.</text>
</comment>
<accession>A0A8S1WTU3</accession>
<gene>
    <name evidence="2" type="ORF">POCTA_138.1.T1000076</name>
</gene>
<feature type="transmembrane region" description="Helical" evidence="1">
    <location>
        <begin position="28"/>
        <end position="47"/>
    </location>
</feature>
<keyword evidence="1" id="KW-0812">Transmembrane</keyword>
<keyword evidence="1" id="KW-0472">Membrane</keyword>